<dbReference type="PANTHER" id="PTHR42956:SF1">
    <property type="entry name" value="NITROGENASE IRON-MOLYBDENUM COFACTOR BIOSYNTHESIS PROTEIN NIFE"/>
    <property type="match status" value="1"/>
</dbReference>
<dbReference type="InterPro" id="IPR000510">
    <property type="entry name" value="Nase/OxRdtase_comp1"/>
</dbReference>
<dbReference type="EMBL" id="JAHLQL010000001">
    <property type="protein sequence ID" value="MBU5591599.1"/>
    <property type="molecule type" value="Genomic_DNA"/>
</dbReference>
<dbReference type="PANTHER" id="PTHR42956">
    <property type="entry name" value="NITROGENASE IRON-MOLYBDENUM COFACTOR BIOSYNTHESIS PROTEIN NIFE"/>
    <property type="match status" value="1"/>
</dbReference>
<gene>
    <name evidence="2" type="ORF">KQI89_07460</name>
</gene>
<evidence type="ECO:0000313" key="2">
    <source>
        <dbReference type="EMBL" id="MBU5591599.1"/>
    </source>
</evidence>
<proteinExistence type="predicted"/>
<keyword evidence="3" id="KW-1185">Reference proteome</keyword>
<protein>
    <recommendedName>
        <fullName evidence="1">Nitrogenase/oxidoreductase component 1 domain-containing protein</fullName>
    </recommendedName>
</protein>
<evidence type="ECO:0000313" key="3">
    <source>
        <dbReference type="Proteomes" id="UP000736583"/>
    </source>
</evidence>
<organism evidence="2 3">
    <name type="scientific">Clostridium simiarum</name>
    <dbReference type="NCBI Taxonomy" id="2841506"/>
    <lineage>
        <taxon>Bacteria</taxon>
        <taxon>Bacillati</taxon>
        <taxon>Bacillota</taxon>
        <taxon>Clostridia</taxon>
        <taxon>Eubacteriales</taxon>
        <taxon>Clostridiaceae</taxon>
        <taxon>Clostridium</taxon>
    </lineage>
</organism>
<dbReference type="Proteomes" id="UP000736583">
    <property type="component" value="Unassembled WGS sequence"/>
</dbReference>
<dbReference type="InterPro" id="IPR049939">
    <property type="entry name" value="NifE-like"/>
</dbReference>
<comment type="caution">
    <text evidence="2">The sequence shown here is derived from an EMBL/GenBank/DDBJ whole genome shotgun (WGS) entry which is preliminary data.</text>
</comment>
<accession>A0ABS6EZD1</accession>
<name>A0ABS6EZD1_9CLOT</name>
<evidence type="ECO:0000259" key="1">
    <source>
        <dbReference type="Pfam" id="PF00148"/>
    </source>
</evidence>
<sequence>MSMDKLSNSHKSNDFFTKAVYKESCMGIINLALSIPDIHVLAIGPESCLRVLYFRALREGQNERLHIQSMSQNDLASSQHLEVTEKVLDKIISIENRKIKAVIVYISCIDILIGSDFDSIFKRIEERYGIPVKLFKRGPLSKRRITPKERLSLIFSEILDVYAEDSSYDKTKVSPIINILGEQKLIEQCQLKTVLKNKGDLKLQEFTECESFNDFKNLSKATFSVVTDRFGVSIAEYLKENFKIPYFVTSIECSEEMVTMEINKMNGRQGDR</sequence>
<dbReference type="RefSeq" id="WP_216456541.1">
    <property type="nucleotide sequence ID" value="NZ_JAHLQL010000001.1"/>
</dbReference>
<dbReference type="Pfam" id="PF00148">
    <property type="entry name" value="Oxidored_nitro"/>
    <property type="match status" value="1"/>
</dbReference>
<reference evidence="2 3" key="1">
    <citation type="submission" date="2021-06" db="EMBL/GenBank/DDBJ databases">
        <authorList>
            <person name="Sun Q."/>
            <person name="Li D."/>
        </authorList>
    </citation>
    <scope>NUCLEOTIDE SEQUENCE [LARGE SCALE GENOMIC DNA]</scope>
    <source>
        <strain evidence="2 3">MSJ-4</strain>
    </source>
</reference>
<feature type="domain" description="Nitrogenase/oxidoreductase component 1" evidence="1">
    <location>
        <begin position="30"/>
        <end position="248"/>
    </location>
</feature>